<evidence type="ECO:0000313" key="2">
    <source>
        <dbReference type="Proteomes" id="UP000828048"/>
    </source>
</evidence>
<accession>A0ACB7YNI3</accession>
<dbReference type="EMBL" id="CM037161">
    <property type="protein sequence ID" value="KAH7854926.1"/>
    <property type="molecule type" value="Genomic_DNA"/>
</dbReference>
<name>A0ACB7YNI3_9ERIC</name>
<gene>
    <name evidence="1" type="ORF">Vadar_019179</name>
</gene>
<evidence type="ECO:0000313" key="1">
    <source>
        <dbReference type="EMBL" id="KAH7854926.1"/>
    </source>
</evidence>
<organism evidence="1 2">
    <name type="scientific">Vaccinium darrowii</name>
    <dbReference type="NCBI Taxonomy" id="229202"/>
    <lineage>
        <taxon>Eukaryota</taxon>
        <taxon>Viridiplantae</taxon>
        <taxon>Streptophyta</taxon>
        <taxon>Embryophyta</taxon>
        <taxon>Tracheophyta</taxon>
        <taxon>Spermatophyta</taxon>
        <taxon>Magnoliopsida</taxon>
        <taxon>eudicotyledons</taxon>
        <taxon>Gunneridae</taxon>
        <taxon>Pentapetalae</taxon>
        <taxon>asterids</taxon>
        <taxon>Ericales</taxon>
        <taxon>Ericaceae</taxon>
        <taxon>Vaccinioideae</taxon>
        <taxon>Vaccinieae</taxon>
        <taxon>Vaccinium</taxon>
    </lineage>
</organism>
<keyword evidence="2" id="KW-1185">Reference proteome</keyword>
<sequence length="148" mass="16397">MNLGKSLAPFELSSKTMVSGCVSMAVTEMCKEEENEGGIEGLEKKRYRKGKKMALDFVVSEAKNYKIRLIYSLTINWAGYGGRPQYVKWASCPTHPPVQTGWLSFGSRRIPATWSDLPTAVLFHSISSSKTRAVRDLSLSTTNSRAGE</sequence>
<protein>
    <submittedName>
        <fullName evidence="1">Uncharacterized protein</fullName>
    </submittedName>
</protein>
<dbReference type="Proteomes" id="UP000828048">
    <property type="component" value="Chromosome 11"/>
</dbReference>
<proteinExistence type="predicted"/>
<comment type="caution">
    <text evidence="1">The sequence shown here is derived from an EMBL/GenBank/DDBJ whole genome shotgun (WGS) entry which is preliminary data.</text>
</comment>
<reference evidence="1 2" key="1">
    <citation type="journal article" date="2021" name="Hortic Res">
        <title>High-quality reference genome and annotation aids understanding of berry development for evergreen blueberry (Vaccinium darrowii).</title>
        <authorList>
            <person name="Yu J."/>
            <person name="Hulse-Kemp A.M."/>
            <person name="Babiker E."/>
            <person name="Staton M."/>
        </authorList>
    </citation>
    <scope>NUCLEOTIDE SEQUENCE [LARGE SCALE GENOMIC DNA]</scope>
    <source>
        <strain evidence="2">cv. NJ 8807/NJ 8810</strain>
        <tissue evidence="1">Young leaf</tissue>
    </source>
</reference>